<dbReference type="EMBL" id="BEYU01000027">
    <property type="protein sequence ID" value="GBG27048.1"/>
    <property type="molecule type" value="Genomic_DNA"/>
</dbReference>
<keyword evidence="1" id="KW-0436">Ligase</keyword>
<dbReference type="InterPro" id="IPR004344">
    <property type="entry name" value="TTL/TTLL_fam"/>
</dbReference>
<dbReference type="Proteomes" id="UP000241890">
    <property type="component" value="Unassembled WGS sequence"/>
</dbReference>
<accession>A0A2R5GBF6</accession>
<dbReference type="PANTHER" id="PTHR46088:SF1">
    <property type="entry name" value="TUBULIN--TYROSINE LIGASE-LIKE PROTEIN 12"/>
    <property type="match status" value="1"/>
</dbReference>
<keyword evidence="2" id="KW-1185">Reference proteome</keyword>
<proteinExistence type="predicted"/>
<dbReference type="Pfam" id="PF03133">
    <property type="entry name" value="TTL"/>
    <property type="match status" value="1"/>
</dbReference>
<sequence>MEVAAATEEGLTLAEFLSRVPERAATPFAPDDFEDQLQHLTVVQYLFRDPKLAGPLPRPTQDFPTTGAAIAWFEEHTELKFDPIIRACFDVIRGFFQSVCYGHIGDAGERIGLVPDDRVRAIYGLDILLKDQGNGHVQPVLLECNYKPDNRRLFQQRPRFLDQVFDVLYPGPQGANVESCEHRPSVLPSEHGEFIRL</sequence>
<dbReference type="InterPro" id="IPR027749">
    <property type="entry name" value="TTLL12"/>
</dbReference>
<dbReference type="PANTHER" id="PTHR46088">
    <property type="entry name" value="TUBULIN--TYROSINE LIGASE-LIKE PROTEIN 12"/>
    <property type="match status" value="1"/>
</dbReference>
<dbReference type="GO" id="GO:0005737">
    <property type="term" value="C:cytoplasm"/>
    <property type="evidence" value="ECO:0007669"/>
    <property type="project" value="TreeGrafter"/>
</dbReference>
<dbReference type="Gene3D" id="3.30.470.20">
    <property type="entry name" value="ATP-grasp fold, B domain"/>
    <property type="match status" value="1"/>
</dbReference>
<dbReference type="OrthoDB" id="60477at2759"/>
<organism evidence="1 2">
    <name type="scientific">Hondaea fermentalgiana</name>
    <dbReference type="NCBI Taxonomy" id="2315210"/>
    <lineage>
        <taxon>Eukaryota</taxon>
        <taxon>Sar</taxon>
        <taxon>Stramenopiles</taxon>
        <taxon>Bigyra</taxon>
        <taxon>Labyrinthulomycetes</taxon>
        <taxon>Thraustochytrida</taxon>
        <taxon>Thraustochytriidae</taxon>
        <taxon>Hondaea</taxon>
    </lineage>
</organism>
<comment type="caution">
    <text evidence="1">The sequence shown here is derived from an EMBL/GenBank/DDBJ whole genome shotgun (WGS) entry which is preliminary data.</text>
</comment>
<gene>
    <name evidence="1" type="ORF">FCC1311_032712</name>
</gene>
<dbReference type="InParanoid" id="A0A2R5GBF6"/>
<evidence type="ECO:0000313" key="1">
    <source>
        <dbReference type="EMBL" id="GBG27048.1"/>
    </source>
</evidence>
<dbReference type="AlphaFoldDB" id="A0A2R5GBF6"/>
<name>A0A2R5GBF6_9STRA</name>
<reference evidence="1 2" key="1">
    <citation type="submission" date="2017-12" db="EMBL/GenBank/DDBJ databases">
        <title>Sequencing, de novo assembly and annotation of complete genome of a new Thraustochytrid species, strain FCC1311.</title>
        <authorList>
            <person name="Sedici K."/>
            <person name="Godart F."/>
            <person name="Aiese Cigliano R."/>
            <person name="Sanseverino W."/>
            <person name="Barakat M."/>
            <person name="Ortet P."/>
            <person name="Marechal E."/>
            <person name="Cagnac O."/>
            <person name="Amato A."/>
        </authorList>
    </citation>
    <scope>NUCLEOTIDE SEQUENCE [LARGE SCALE GENOMIC DNA]</scope>
</reference>
<protein>
    <submittedName>
        <fullName evidence="1">Tubulin--tyrosine ligase-like protein 12</fullName>
    </submittedName>
</protein>
<dbReference type="GO" id="GO:0016874">
    <property type="term" value="F:ligase activity"/>
    <property type="evidence" value="ECO:0007669"/>
    <property type="project" value="UniProtKB-KW"/>
</dbReference>
<evidence type="ECO:0000313" key="2">
    <source>
        <dbReference type="Proteomes" id="UP000241890"/>
    </source>
</evidence>